<dbReference type="GO" id="GO:0016567">
    <property type="term" value="P:protein ubiquitination"/>
    <property type="evidence" value="ECO:0007669"/>
    <property type="project" value="UniProtKB-UniPathway"/>
</dbReference>
<evidence type="ECO:0000256" key="16">
    <source>
        <dbReference type="SAM" id="MobiDB-lite"/>
    </source>
</evidence>
<dbReference type="Gene3D" id="2.30.30.40">
    <property type="entry name" value="SH3 Domains"/>
    <property type="match status" value="2"/>
</dbReference>
<evidence type="ECO:0000256" key="15">
    <source>
        <dbReference type="PROSITE-ProRule" id="PRU00228"/>
    </source>
</evidence>
<feature type="domain" description="MIB/HERC2" evidence="19">
    <location>
        <begin position="1"/>
        <end position="84"/>
    </location>
</feature>
<keyword evidence="9 15" id="KW-0863">Zinc-finger</keyword>
<dbReference type="KEGG" id="aqu:100633376"/>
<keyword evidence="8" id="KW-0677">Repeat</keyword>
<dbReference type="InterPro" id="IPR036770">
    <property type="entry name" value="Ankyrin_rpt-contain_sf"/>
</dbReference>
<feature type="repeat" description="ANK" evidence="14">
    <location>
        <begin position="578"/>
        <end position="610"/>
    </location>
</feature>
<dbReference type="PANTHER" id="PTHR24202">
    <property type="entry name" value="E3 UBIQUITIN-PROTEIN LIGASE MIB2"/>
    <property type="match status" value="1"/>
</dbReference>
<dbReference type="Pfam" id="PF18346">
    <property type="entry name" value="SH3_15"/>
    <property type="match status" value="2"/>
</dbReference>
<dbReference type="GO" id="GO:0008270">
    <property type="term" value="F:zinc ion binding"/>
    <property type="evidence" value="ECO:0007669"/>
    <property type="project" value="UniProtKB-KW"/>
</dbReference>
<dbReference type="SUPFAM" id="SSF57850">
    <property type="entry name" value="RING/U-box"/>
    <property type="match status" value="2"/>
</dbReference>
<dbReference type="GO" id="GO:0005737">
    <property type="term" value="C:cytoplasm"/>
    <property type="evidence" value="ECO:0007669"/>
    <property type="project" value="UniProtKB-SubCell"/>
</dbReference>
<protein>
    <recommendedName>
        <fullName evidence="4">RING-type E3 ubiquitin transferase</fullName>
        <ecNumber evidence="4">2.3.2.27</ecNumber>
    </recommendedName>
</protein>
<dbReference type="eggNOG" id="KOG0504">
    <property type="taxonomic scope" value="Eukaryota"/>
</dbReference>
<dbReference type="GO" id="GO:0061630">
    <property type="term" value="F:ubiquitin protein ligase activity"/>
    <property type="evidence" value="ECO:0007669"/>
    <property type="project" value="UniProtKB-EC"/>
</dbReference>
<dbReference type="Pfam" id="PF06701">
    <property type="entry name" value="MIB_HERC2"/>
    <property type="match status" value="2"/>
</dbReference>
<dbReference type="PROSITE" id="PS50088">
    <property type="entry name" value="ANK_REPEAT"/>
    <property type="match status" value="5"/>
</dbReference>
<dbReference type="SMART" id="SM00184">
    <property type="entry name" value="RING"/>
    <property type="match status" value="3"/>
</dbReference>
<keyword evidence="5" id="KW-0963">Cytoplasm</keyword>
<feature type="region of interest" description="Disordered" evidence="16">
    <location>
        <begin position="822"/>
        <end position="844"/>
    </location>
</feature>
<dbReference type="InterPro" id="IPR037252">
    <property type="entry name" value="Mib_Herc2_sf"/>
</dbReference>
<feature type="repeat" description="ANK" evidence="14">
    <location>
        <begin position="645"/>
        <end position="667"/>
    </location>
</feature>
<feature type="domain" description="RING-type" evidence="17">
    <location>
        <begin position="984"/>
        <end position="1017"/>
    </location>
</feature>
<evidence type="ECO:0000256" key="3">
    <source>
        <dbReference type="ARBA" id="ARBA00004906"/>
    </source>
</evidence>
<dbReference type="SUPFAM" id="SSF159034">
    <property type="entry name" value="Mib/herc2 domain-like"/>
    <property type="match status" value="2"/>
</dbReference>
<comment type="subcellular location">
    <subcellularLocation>
        <location evidence="2">Cytoplasm</location>
    </subcellularLocation>
</comment>
<dbReference type="Pfam" id="PF13857">
    <property type="entry name" value="Ank_5"/>
    <property type="match status" value="1"/>
</dbReference>
<dbReference type="PROSITE" id="PS50297">
    <property type="entry name" value="ANK_REP_REGION"/>
    <property type="match status" value="5"/>
</dbReference>
<dbReference type="SUPFAM" id="SSF48403">
    <property type="entry name" value="Ankyrin repeat"/>
    <property type="match status" value="1"/>
</dbReference>
<gene>
    <name evidence="20" type="primary">100633376</name>
</gene>
<organism evidence="20">
    <name type="scientific">Amphimedon queenslandica</name>
    <name type="common">Sponge</name>
    <dbReference type="NCBI Taxonomy" id="400682"/>
    <lineage>
        <taxon>Eukaryota</taxon>
        <taxon>Metazoa</taxon>
        <taxon>Porifera</taxon>
        <taxon>Demospongiae</taxon>
        <taxon>Heteroscleromorpha</taxon>
        <taxon>Haplosclerida</taxon>
        <taxon>Niphatidae</taxon>
        <taxon>Amphimedon</taxon>
    </lineage>
</organism>
<evidence type="ECO:0000256" key="2">
    <source>
        <dbReference type="ARBA" id="ARBA00004496"/>
    </source>
</evidence>
<dbReference type="FunCoup" id="A0A1X7VGN7">
    <property type="interactions" value="360"/>
</dbReference>
<dbReference type="InterPro" id="IPR040847">
    <property type="entry name" value="SH3_15"/>
</dbReference>
<keyword evidence="6" id="KW-0808">Transferase</keyword>
<evidence type="ECO:0000256" key="14">
    <source>
        <dbReference type="PROSITE-ProRule" id="PRU00023"/>
    </source>
</evidence>
<evidence type="ECO:0000256" key="9">
    <source>
        <dbReference type="ARBA" id="ARBA00022771"/>
    </source>
</evidence>
<dbReference type="PANTHER" id="PTHR24202:SF4">
    <property type="entry name" value="E3 UBIQUITIN-PROTEIN LIGASE MIB2-RELATED"/>
    <property type="match status" value="1"/>
</dbReference>
<keyword evidence="13 14" id="KW-0040">ANK repeat</keyword>
<dbReference type="Gene3D" id="1.25.40.20">
    <property type="entry name" value="Ankyrin repeat-containing domain"/>
    <property type="match status" value="3"/>
</dbReference>
<comment type="pathway">
    <text evidence="3">Protein modification; protein ubiquitination.</text>
</comment>
<evidence type="ECO:0000256" key="10">
    <source>
        <dbReference type="ARBA" id="ARBA00022786"/>
    </source>
</evidence>
<dbReference type="eggNOG" id="KOG4582">
    <property type="taxonomic scope" value="Eukaryota"/>
</dbReference>
<dbReference type="GO" id="GO:0007219">
    <property type="term" value="P:Notch signaling pathway"/>
    <property type="evidence" value="ECO:0007669"/>
    <property type="project" value="UniProtKB-KW"/>
</dbReference>
<evidence type="ECO:0000256" key="13">
    <source>
        <dbReference type="ARBA" id="ARBA00023043"/>
    </source>
</evidence>
<dbReference type="FunFam" id="2.30.30.40:FF:000078">
    <property type="entry name" value="Putative e3 ubiquitin-protein ligase mib2"/>
    <property type="match status" value="1"/>
</dbReference>
<feature type="domain" description="ZZ-type" evidence="18">
    <location>
        <begin position="90"/>
        <end position="142"/>
    </location>
</feature>
<name>A0A1X7VGN7_AMPQE</name>
<evidence type="ECO:0000256" key="6">
    <source>
        <dbReference type="ARBA" id="ARBA00022679"/>
    </source>
</evidence>
<dbReference type="FunFam" id="2.30.30.40:FF:000044">
    <property type="entry name" value="E3 ubiquitin-protein ligase MIB2, putative"/>
    <property type="match status" value="1"/>
</dbReference>
<feature type="repeat" description="ANK" evidence="14">
    <location>
        <begin position="478"/>
        <end position="510"/>
    </location>
</feature>
<dbReference type="PRINTS" id="PR01415">
    <property type="entry name" value="ANKYRIN"/>
</dbReference>
<dbReference type="PROSITE" id="PS01357">
    <property type="entry name" value="ZF_ZZ_1"/>
    <property type="match status" value="1"/>
</dbReference>
<evidence type="ECO:0000256" key="7">
    <source>
        <dbReference type="ARBA" id="ARBA00022723"/>
    </source>
</evidence>
<evidence type="ECO:0000256" key="1">
    <source>
        <dbReference type="ARBA" id="ARBA00000900"/>
    </source>
</evidence>
<dbReference type="PROSITE" id="PS51416">
    <property type="entry name" value="MIB_HERC2"/>
    <property type="match status" value="2"/>
</dbReference>
<dbReference type="UniPathway" id="UPA00143"/>
<dbReference type="InParanoid" id="A0A1X7VGN7"/>
<keyword evidence="11" id="KW-0862">Zinc</keyword>
<keyword evidence="12" id="KW-0914">Notch signaling pathway</keyword>
<sequence>MDVKIGVRVVRGPDWKWGQQDGGEGYVGTVVEVRTADTTPASSEDGGSSLVTPRAVLVQWDNGSRCNYRCGIDGKYDLLLYDNAPAAVRHPNITCDSCRQNGIEGLRYKCVNCFDFDLCFSCYMSSKHSMEHKFILQEAPEAPFVNLPLRCDSSRLVAKGLFKDAEVTRGYDWLWGDQDGGIGNIGHLVTIKGWEKDTFRSVAEVEWKKGGKKNVYRVGHKGKVDIKAITPGEYGYYFPDHLPVLGKKIQEKDIYDTKATPAGKGSDGGIAAGDQVRVQLDVDVFKALQEGHGGWNDDMAQLIEQMGTVHNVLDSGDIRVRYPNNRTWTLNPASLTKVTQFAVGDVIKIIDDIALVHDLQEDHGGWVDDMALTLGQAGRVVRVFPSGDLRVSVNGRSWTFNPLCMNAAPDENPPEAPPDTDNGLLDGLGGGVDIETQLRLLTLLENPAVVVAAAAANDTNALREFLVKHPSEVNAKAAGKAALHCAAVAGHIEIIKCLLEFKANLEIEDEDGDRPLHLCAYGDEEEAAQLLIDNGADVNARSKRGMTALNLSAIKGHTSILKVLIRDQNIDLSAADSEGNTPLHCAVLAQKLEAIVLLLDAGGDPSLVNFRLFTPLHEAARIGFLPGVDLFIKRNPECVNLKKDDGLTPLHLACLNNHLDVATTIAECEACDIDSVANDESTPLHYAVHQGHVRVVERLIGFGAKLNVQDHDGDTPLHMAMVRQTDGALGSDTPQLKKLNDSIEVSEEATDRVSILQACFLIQQGADPYILNHKGNAPLSICSPEKAVSITQFIDDKDKYPSTFHGSLKRVQPTTHPLAILPAPQTPSNGHSATANDTSPAPVKATPPVLPPVPSSSFIECIICEKEVTLRLLPCRHEVLCTECTQRAKKCPECKVKLEGIEEISPKCLMCEEEVATVTLEPCQHKFCPDCCKRMKRCSECRKTIEKKIGLTDTSTTDTAVISPVGAGPPGSSAPISATSPSICEICCENPRNTVLTCGHQFCSNCSQKVDQCPICRKVIMHRIQLFQ</sequence>
<dbReference type="Gene3D" id="3.30.60.90">
    <property type="match status" value="1"/>
</dbReference>
<evidence type="ECO:0000256" key="8">
    <source>
        <dbReference type="ARBA" id="ARBA00022737"/>
    </source>
</evidence>
<evidence type="ECO:0000256" key="5">
    <source>
        <dbReference type="ARBA" id="ARBA00022490"/>
    </source>
</evidence>
<dbReference type="EnsemblMetazoa" id="Aqu2.1.39123_001">
    <property type="protein sequence ID" value="Aqu2.1.39123_001"/>
    <property type="gene ID" value="Aqu2.1.39123"/>
</dbReference>
<dbReference type="InterPro" id="IPR013083">
    <property type="entry name" value="Znf_RING/FYVE/PHD"/>
</dbReference>
<dbReference type="InterPro" id="IPR002110">
    <property type="entry name" value="Ankyrin_rpt"/>
</dbReference>
<dbReference type="Pfam" id="PF12796">
    <property type="entry name" value="Ank_2"/>
    <property type="match status" value="1"/>
</dbReference>
<evidence type="ECO:0000256" key="4">
    <source>
        <dbReference type="ARBA" id="ARBA00012483"/>
    </source>
</evidence>
<evidence type="ECO:0000256" key="11">
    <source>
        <dbReference type="ARBA" id="ARBA00022833"/>
    </source>
</evidence>
<comment type="catalytic activity">
    <reaction evidence="1">
        <text>S-ubiquitinyl-[E2 ubiquitin-conjugating enzyme]-L-cysteine + [acceptor protein]-L-lysine = [E2 ubiquitin-conjugating enzyme]-L-cysteine + N(6)-ubiquitinyl-[acceptor protein]-L-lysine.</text>
        <dbReference type="EC" id="2.3.2.27"/>
    </reaction>
</comment>
<evidence type="ECO:0000259" key="17">
    <source>
        <dbReference type="PROSITE" id="PS50089"/>
    </source>
</evidence>
<dbReference type="PROSITE" id="PS50135">
    <property type="entry name" value="ZF_ZZ_2"/>
    <property type="match status" value="1"/>
</dbReference>
<dbReference type="Proteomes" id="UP000007879">
    <property type="component" value="Unassembled WGS sequence"/>
</dbReference>
<keyword evidence="10" id="KW-0833">Ubl conjugation pathway</keyword>
<dbReference type="InterPro" id="IPR001841">
    <property type="entry name" value="Znf_RING"/>
</dbReference>
<proteinExistence type="predicted"/>
<feature type="repeat" description="ANK" evidence="14">
    <location>
        <begin position="511"/>
        <end position="543"/>
    </location>
</feature>
<evidence type="ECO:0000256" key="12">
    <source>
        <dbReference type="ARBA" id="ARBA00022976"/>
    </source>
</evidence>
<feature type="domain" description="RING-type" evidence="17">
    <location>
        <begin position="908"/>
        <end position="942"/>
    </location>
</feature>
<dbReference type="SMART" id="SM00291">
    <property type="entry name" value="ZnF_ZZ"/>
    <property type="match status" value="1"/>
</dbReference>
<reference evidence="21" key="1">
    <citation type="journal article" date="2010" name="Nature">
        <title>The Amphimedon queenslandica genome and the evolution of animal complexity.</title>
        <authorList>
            <person name="Srivastava M."/>
            <person name="Simakov O."/>
            <person name="Chapman J."/>
            <person name="Fahey B."/>
            <person name="Gauthier M.E."/>
            <person name="Mitros T."/>
            <person name="Richards G.S."/>
            <person name="Conaco C."/>
            <person name="Dacre M."/>
            <person name="Hellsten U."/>
            <person name="Larroux C."/>
            <person name="Putnam N.H."/>
            <person name="Stanke M."/>
            <person name="Adamska M."/>
            <person name="Darling A."/>
            <person name="Degnan S.M."/>
            <person name="Oakley T.H."/>
            <person name="Plachetzki D.C."/>
            <person name="Zhai Y."/>
            <person name="Adamski M."/>
            <person name="Calcino A."/>
            <person name="Cummins S.F."/>
            <person name="Goodstein D.M."/>
            <person name="Harris C."/>
            <person name="Jackson D.J."/>
            <person name="Leys S.P."/>
            <person name="Shu S."/>
            <person name="Woodcroft B.J."/>
            <person name="Vervoort M."/>
            <person name="Kosik K.S."/>
            <person name="Manning G."/>
            <person name="Degnan B.M."/>
            <person name="Rokhsar D.S."/>
        </authorList>
    </citation>
    <scope>NUCLEOTIDE SEQUENCE [LARGE SCALE GENOMIC DNA]</scope>
</reference>
<feature type="repeat" description="ANK" evidence="14">
    <location>
        <begin position="679"/>
        <end position="711"/>
    </location>
</feature>
<evidence type="ECO:0000259" key="19">
    <source>
        <dbReference type="PROSITE" id="PS51416"/>
    </source>
</evidence>
<dbReference type="InterPro" id="IPR010606">
    <property type="entry name" value="Mib_Herc2"/>
</dbReference>
<dbReference type="AlphaFoldDB" id="A0A1X7VGN7"/>
<feature type="domain" description="RING-type" evidence="17">
    <location>
        <begin position="861"/>
        <end position="895"/>
    </location>
</feature>
<dbReference type="Pfam" id="PF00569">
    <property type="entry name" value="ZZ"/>
    <property type="match status" value="1"/>
</dbReference>
<dbReference type="EC" id="2.3.2.27" evidence="4"/>
<evidence type="ECO:0000259" key="18">
    <source>
        <dbReference type="PROSITE" id="PS50135"/>
    </source>
</evidence>
<evidence type="ECO:0000313" key="20">
    <source>
        <dbReference type="EnsemblMetazoa" id="Aqu2.1.39123_001"/>
    </source>
</evidence>
<dbReference type="Gene3D" id="3.30.40.10">
    <property type="entry name" value="Zinc/RING finger domain, C3HC4 (zinc finger)"/>
    <property type="match status" value="3"/>
</dbReference>
<dbReference type="EnsemblMetazoa" id="XM_019993419.1">
    <property type="protein sequence ID" value="XP_019848978.1"/>
    <property type="gene ID" value="LOC100633376"/>
</dbReference>
<reference evidence="20" key="2">
    <citation type="submission" date="2017-05" db="UniProtKB">
        <authorList>
            <consortium name="EnsemblMetazoa"/>
        </authorList>
    </citation>
    <scope>IDENTIFICATION</scope>
</reference>
<keyword evidence="21" id="KW-1185">Reference proteome</keyword>
<dbReference type="PROSITE" id="PS50089">
    <property type="entry name" value="ZF_RING_2"/>
    <property type="match status" value="3"/>
</dbReference>
<dbReference type="SMART" id="SM00248">
    <property type="entry name" value="ANK"/>
    <property type="match status" value="8"/>
</dbReference>
<evidence type="ECO:0000313" key="21">
    <source>
        <dbReference type="Proteomes" id="UP000007879"/>
    </source>
</evidence>
<accession>A0A1X7VGN7</accession>
<dbReference type="CDD" id="cd16520">
    <property type="entry name" value="RING-HC_MIBs-like"/>
    <property type="match status" value="1"/>
</dbReference>
<feature type="domain" description="MIB/HERC2" evidence="19">
    <location>
        <begin position="153"/>
        <end position="232"/>
    </location>
</feature>
<dbReference type="Pfam" id="PF13920">
    <property type="entry name" value="zf-C3HC4_3"/>
    <property type="match status" value="2"/>
</dbReference>
<feature type="compositionally biased region" description="Polar residues" evidence="16">
    <location>
        <begin position="826"/>
        <end position="839"/>
    </location>
</feature>
<dbReference type="InterPro" id="IPR043145">
    <property type="entry name" value="Znf_ZZ_sf"/>
</dbReference>
<dbReference type="Pfam" id="PF00023">
    <property type="entry name" value="Ank"/>
    <property type="match status" value="1"/>
</dbReference>
<dbReference type="InterPro" id="IPR000433">
    <property type="entry name" value="Znf_ZZ"/>
</dbReference>
<dbReference type="STRING" id="400682.A0A1X7VGN7"/>
<keyword evidence="7" id="KW-0479">Metal-binding</keyword>
<dbReference type="OrthoDB" id="2122982at2759"/>